<keyword evidence="2" id="KW-1185">Reference proteome</keyword>
<name>A0A0A1TZN3_ENTIV</name>
<dbReference type="KEGG" id="eiv:EIN_502070"/>
<reference evidence="1 2" key="1">
    <citation type="submission" date="2012-10" db="EMBL/GenBank/DDBJ databases">
        <authorList>
            <person name="Zafar N."/>
            <person name="Inman J."/>
            <person name="Hall N."/>
            <person name="Lorenzi H."/>
            <person name="Caler E."/>
        </authorList>
    </citation>
    <scope>NUCLEOTIDE SEQUENCE [LARGE SCALE GENOMIC DNA]</scope>
    <source>
        <strain evidence="1 2">IP1</strain>
    </source>
</reference>
<gene>
    <name evidence="1" type="ORF">EIN_502070</name>
</gene>
<evidence type="ECO:0000313" key="2">
    <source>
        <dbReference type="Proteomes" id="UP000014680"/>
    </source>
</evidence>
<accession>A0A0A1TZN3</accession>
<evidence type="ECO:0000313" key="1">
    <source>
        <dbReference type="EMBL" id="ELP84094.1"/>
    </source>
</evidence>
<dbReference type="GeneID" id="14883077"/>
<protein>
    <submittedName>
        <fullName evidence="1">Uncharacterized protein</fullName>
    </submittedName>
</protein>
<dbReference type="SUPFAM" id="SSF52058">
    <property type="entry name" value="L domain-like"/>
    <property type="match status" value="1"/>
</dbReference>
<organism evidence="1 2">
    <name type="scientific">Entamoeba invadens IP1</name>
    <dbReference type="NCBI Taxonomy" id="370355"/>
    <lineage>
        <taxon>Eukaryota</taxon>
        <taxon>Amoebozoa</taxon>
        <taxon>Evosea</taxon>
        <taxon>Archamoebae</taxon>
        <taxon>Mastigamoebida</taxon>
        <taxon>Entamoebidae</taxon>
        <taxon>Entamoeba</taxon>
    </lineage>
</organism>
<dbReference type="EMBL" id="KB207167">
    <property type="protein sequence ID" value="ELP84094.1"/>
    <property type="molecule type" value="Genomic_DNA"/>
</dbReference>
<dbReference type="Proteomes" id="UP000014680">
    <property type="component" value="Unassembled WGS sequence"/>
</dbReference>
<dbReference type="RefSeq" id="XP_004183440.1">
    <property type="nucleotide sequence ID" value="XM_004183392.1"/>
</dbReference>
<dbReference type="OrthoDB" id="31864at2759"/>
<dbReference type="VEuPathDB" id="AmoebaDB:EIN_502070"/>
<dbReference type="AlphaFoldDB" id="A0A0A1TZN3"/>
<proteinExistence type="predicted"/>
<sequence length="540" mass="62527">MVFLESFFLKNVILYLESLDDVLNFMLINRTCCQSVQTLYITPYRITQTNNILDVMDYFPSLETMYLHTPKTAILRSVGKEVPNFEIWVPKPYSSFSNLFETKWLPPKIKKLRVSYPDFLSVAKNFSVYHNLKELSLDLFNIQSRDLQICGALLSLQTLRRVVLYIPLSALDHFLSLNCVARKEVNFVFVVLKQFCQIKTTPNETDFHPQNFKKNCENVKVFFQFLSEETVDFDFLPITESQQFYIEGENTGLFVCSEMANQVDLIQRRIDEGLFTRVVLYQTKERYTLAVMKKQILKRVTADLSSIINVKTFVVTHVKVRNFIFPKCVEHVSISDVTGSFTIESKKVKTFKLCCSRVDVFNLCVDNIRTLDIEGGEVVILHRNNIFNNTFVVDLEKTEYFRFEVGKGLPKVLTFVIENDGKRMSEVKARSLKFVKEEGRLNVGGPVGDINLEHINLSVLNITGVVEIKNNEEEINNIRIGTIGKASFFKGEFNTLQLKQVRELNLHNCTIQKLKVDTVNKLKEEKTVVKEKLIKNWKQK</sequence>